<keyword evidence="1" id="KW-0472">Membrane</keyword>
<evidence type="ECO:0000256" key="1">
    <source>
        <dbReference type="SAM" id="Phobius"/>
    </source>
</evidence>
<dbReference type="EMBL" id="JYKN01000717">
    <property type="protein sequence ID" value="KKK23312.1"/>
    <property type="molecule type" value="Genomic_DNA"/>
</dbReference>
<comment type="caution">
    <text evidence="2">The sequence shown here is derived from an EMBL/GenBank/DDBJ whole genome shotgun (WGS) entry which is preliminary data.</text>
</comment>
<dbReference type="VEuPathDB" id="FungiDB:P175DRAFT_0498629"/>
<evidence type="ECO:0000313" key="3">
    <source>
        <dbReference type="Proteomes" id="UP000034947"/>
    </source>
</evidence>
<protein>
    <submittedName>
        <fullName evidence="2">Uncharacterized protein</fullName>
    </submittedName>
</protein>
<feature type="transmembrane region" description="Helical" evidence="1">
    <location>
        <begin position="65"/>
        <end position="89"/>
    </location>
</feature>
<organism evidence="2 3">
    <name type="scientific">Aspergillus ochraceoroseus</name>
    <dbReference type="NCBI Taxonomy" id="138278"/>
    <lineage>
        <taxon>Eukaryota</taxon>
        <taxon>Fungi</taxon>
        <taxon>Dikarya</taxon>
        <taxon>Ascomycota</taxon>
        <taxon>Pezizomycotina</taxon>
        <taxon>Eurotiomycetes</taxon>
        <taxon>Eurotiomycetidae</taxon>
        <taxon>Eurotiales</taxon>
        <taxon>Aspergillaceae</taxon>
        <taxon>Aspergillus</taxon>
        <taxon>Aspergillus subgen. Nidulantes</taxon>
    </lineage>
</organism>
<dbReference type="OrthoDB" id="4153865at2759"/>
<sequence length="90" mass="9731">MFGKDFFSWFSSAKEESKATWDPNTLTMEQPQSIAPPTAEGVVTSQPKTCNHNFNSVVVTGQMTVVTVVSAVAETMVPLVVLVVLMVLVV</sequence>
<accession>A0A0F8XIA9</accession>
<dbReference type="AlphaFoldDB" id="A0A0F8XIA9"/>
<gene>
    <name evidence="2" type="ORF">AOCH_007548</name>
</gene>
<name>A0A0F8XIA9_9EURO</name>
<reference evidence="2 3" key="1">
    <citation type="submission" date="2015-02" db="EMBL/GenBank/DDBJ databases">
        <title>Draft Genome Sequences of Two Closely-Related Aflatoxigenic Aspergillus Species Obtained from the Cote d'Ivoire.</title>
        <authorList>
            <person name="Moore G.G."/>
            <person name="Beltz S.B."/>
            <person name="Mack B.M."/>
        </authorList>
    </citation>
    <scope>NUCLEOTIDE SEQUENCE [LARGE SCALE GENOMIC DNA]</scope>
    <source>
        <strain evidence="2 3">SRRC1432</strain>
    </source>
</reference>
<keyword evidence="3" id="KW-1185">Reference proteome</keyword>
<keyword evidence="1" id="KW-1133">Transmembrane helix</keyword>
<dbReference type="Proteomes" id="UP000034947">
    <property type="component" value="Unassembled WGS sequence"/>
</dbReference>
<evidence type="ECO:0000313" key="2">
    <source>
        <dbReference type="EMBL" id="KKK23312.1"/>
    </source>
</evidence>
<keyword evidence="1" id="KW-0812">Transmembrane</keyword>
<proteinExistence type="predicted"/>